<evidence type="ECO:0000313" key="2">
    <source>
        <dbReference type="Proteomes" id="UP001229486"/>
    </source>
</evidence>
<organism evidence="1 2">
    <name type="scientific">Paraburkholderia caledonica</name>
    <dbReference type="NCBI Taxonomy" id="134536"/>
    <lineage>
        <taxon>Bacteria</taxon>
        <taxon>Pseudomonadati</taxon>
        <taxon>Pseudomonadota</taxon>
        <taxon>Betaproteobacteria</taxon>
        <taxon>Burkholderiales</taxon>
        <taxon>Burkholderiaceae</taxon>
        <taxon>Paraburkholderia</taxon>
    </lineage>
</organism>
<dbReference type="Proteomes" id="UP001229486">
    <property type="component" value="Unassembled WGS sequence"/>
</dbReference>
<dbReference type="EMBL" id="JAURTK010000002">
    <property type="protein sequence ID" value="MDP9646720.1"/>
    <property type="molecule type" value="Genomic_DNA"/>
</dbReference>
<dbReference type="AlphaFoldDB" id="A0AB73I9L1"/>
<comment type="caution">
    <text evidence="1">The sequence shown here is derived from an EMBL/GenBank/DDBJ whole genome shotgun (WGS) entry which is preliminary data.</text>
</comment>
<name>A0AB73I9L1_9BURK</name>
<proteinExistence type="predicted"/>
<accession>A0AB73I9L1</accession>
<reference evidence="1" key="1">
    <citation type="submission" date="2023-07" db="EMBL/GenBank/DDBJ databases">
        <title>Sorghum-associated microbial communities from plants grown in Nebraska, USA.</title>
        <authorList>
            <person name="Schachtman D."/>
        </authorList>
    </citation>
    <scope>NUCLEOTIDE SEQUENCE</scope>
    <source>
        <strain evidence="1">DS1061</strain>
    </source>
</reference>
<protein>
    <submittedName>
        <fullName evidence="1">Uncharacterized protein</fullName>
    </submittedName>
</protein>
<evidence type="ECO:0000313" key="1">
    <source>
        <dbReference type="EMBL" id="MDP9646720.1"/>
    </source>
</evidence>
<sequence length="33" mass="3438">MRAAVLVDTLADVQLTALFDTLHGSAGLVLRIG</sequence>
<gene>
    <name evidence="1" type="ORF">J2793_002153</name>
</gene>